<organism evidence="2 3">
    <name type="scientific">Aeoliella mucimassa</name>
    <dbReference type="NCBI Taxonomy" id="2527972"/>
    <lineage>
        <taxon>Bacteria</taxon>
        <taxon>Pseudomonadati</taxon>
        <taxon>Planctomycetota</taxon>
        <taxon>Planctomycetia</taxon>
        <taxon>Pirellulales</taxon>
        <taxon>Lacipirellulaceae</taxon>
        <taxon>Aeoliella</taxon>
    </lineage>
</organism>
<dbReference type="Pfam" id="PF01663">
    <property type="entry name" value="Phosphodiest"/>
    <property type="match status" value="1"/>
</dbReference>
<name>A0A518AM75_9BACT</name>
<dbReference type="PANTHER" id="PTHR12558:SF47">
    <property type="entry name" value="LIPOPOLYSACCHARIDE ASSEMBLY PROTEIN B"/>
    <property type="match status" value="1"/>
</dbReference>
<dbReference type="SUPFAM" id="SSF81901">
    <property type="entry name" value="HCP-like"/>
    <property type="match status" value="1"/>
</dbReference>
<proteinExistence type="predicted"/>
<evidence type="ECO:0000256" key="1">
    <source>
        <dbReference type="PROSITE-ProRule" id="PRU00339"/>
    </source>
</evidence>
<accession>A0A518AM75</accession>
<dbReference type="AlphaFoldDB" id="A0A518AM75"/>
<dbReference type="EMBL" id="CP036278">
    <property type="protein sequence ID" value="QDU55822.1"/>
    <property type="molecule type" value="Genomic_DNA"/>
</dbReference>
<keyword evidence="3" id="KW-1185">Reference proteome</keyword>
<dbReference type="Pfam" id="PF13432">
    <property type="entry name" value="TPR_16"/>
    <property type="match status" value="1"/>
</dbReference>
<dbReference type="RefSeq" id="WP_145246626.1">
    <property type="nucleotide sequence ID" value="NZ_CP036278.1"/>
</dbReference>
<protein>
    <submittedName>
        <fullName evidence="2">Tetratricopeptide repeat protein</fullName>
    </submittedName>
</protein>
<dbReference type="Gene3D" id="1.25.40.10">
    <property type="entry name" value="Tetratricopeptide repeat domain"/>
    <property type="match status" value="1"/>
</dbReference>
<keyword evidence="1" id="KW-0802">TPR repeat</keyword>
<dbReference type="PANTHER" id="PTHR12558">
    <property type="entry name" value="CELL DIVISION CYCLE 16,23,27"/>
    <property type="match status" value="1"/>
</dbReference>
<evidence type="ECO:0000313" key="2">
    <source>
        <dbReference type="EMBL" id="QDU55822.1"/>
    </source>
</evidence>
<dbReference type="SUPFAM" id="SSF53649">
    <property type="entry name" value="Alkaline phosphatase-like"/>
    <property type="match status" value="1"/>
</dbReference>
<dbReference type="InterPro" id="IPR011990">
    <property type="entry name" value="TPR-like_helical_dom_sf"/>
</dbReference>
<dbReference type="SMART" id="SM00028">
    <property type="entry name" value="TPR"/>
    <property type="match status" value="4"/>
</dbReference>
<dbReference type="InterPro" id="IPR002591">
    <property type="entry name" value="Phosphodiest/P_Trfase"/>
</dbReference>
<dbReference type="PROSITE" id="PS50005">
    <property type="entry name" value="TPR"/>
    <property type="match status" value="2"/>
</dbReference>
<sequence length="665" mass="72578">MAIQRRYDPDGPKRVLLVGWDAADWQMIHPLIERGLMPTTAAFMQQGSWGNVASLQPMLSPILWNSIATGKRAQQHGVYGFTEPNADGPGVRPTSSTSRKCKALWNILTQQGLRSNVVGWYASHPAEPINGVMVSNQFEAFRATEDGITPPPSQSVWPAEMTEELAEFRVRPIEVDAAAILPFVPQAAKLLESKPMRLGRLQQMLAQTATVHALATHLIANTEWDFTAVYYEGIDRFGHEFMEFHPPKMEQVADDDFQAFQHCMEGIYRFHDMMLEALLTLAGDDTAVVLLSDHGYYNNHLRPDPREGKAGPVDWHRPFGVVAAKGPGIAPGTRAYGASLLDIAPTVLHLLGLPAGEDMPGRVLAEMLSLESTPERIFTWEEIEGDCGMHASDVRVDPVEAQQALQQLVDLGYIDPPSEDDEQQVADCIANNQLCLAQSYLDAGNYSAAKDTVDGLQGKLASSASAALLRASSLLGLTKRAEARKVLEELVQQADASPRVLMMLGTLEQAEGNTEIALEYFEKVAATEPRLPGLHNRLGRVHLSSKNYDLAKAAFEKSLQIDSDNAVALQGLAEAILATGDAQQALEKAMTAAEFVHHFPRAHLTVGKSLLALVDYAGAVEALELCTKQAPKMVEAHKTLATAYRALGENSKAMQAELRAKQLAT</sequence>
<dbReference type="InterPro" id="IPR019734">
    <property type="entry name" value="TPR_rpt"/>
</dbReference>
<evidence type="ECO:0000313" key="3">
    <source>
        <dbReference type="Proteomes" id="UP000315750"/>
    </source>
</evidence>
<gene>
    <name evidence="2" type="ORF">Pan181_20190</name>
</gene>
<dbReference type="Gene3D" id="3.40.720.10">
    <property type="entry name" value="Alkaline Phosphatase, subunit A"/>
    <property type="match status" value="1"/>
</dbReference>
<dbReference type="Pfam" id="PF14559">
    <property type="entry name" value="TPR_19"/>
    <property type="match status" value="1"/>
</dbReference>
<dbReference type="Proteomes" id="UP000315750">
    <property type="component" value="Chromosome"/>
</dbReference>
<reference evidence="2 3" key="1">
    <citation type="submission" date="2019-02" db="EMBL/GenBank/DDBJ databases">
        <title>Deep-cultivation of Planctomycetes and their phenomic and genomic characterization uncovers novel biology.</title>
        <authorList>
            <person name="Wiegand S."/>
            <person name="Jogler M."/>
            <person name="Boedeker C."/>
            <person name="Pinto D."/>
            <person name="Vollmers J."/>
            <person name="Rivas-Marin E."/>
            <person name="Kohn T."/>
            <person name="Peeters S.H."/>
            <person name="Heuer A."/>
            <person name="Rast P."/>
            <person name="Oberbeckmann S."/>
            <person name="Bunk B."/>
            <person name="Jeske O."/>
            <person name="Meyerdierks A."/>
            <person name="Storesund J.E."/>
            <person name="Kallscheuer N."/>
            <person name="Luecker S."/>
            <person name="Lage O.M."/>
            <person name="Pohl T."/>
            <person name="Merkel B.J."/>
            <person name="Hornburger P."/>
            <person name="Mueller R.-W."/>
            <person name="Bruemmer F."/>
            <person name="Labrenz M."/>
            <person name="Spormann A.M."/>
            <person name="Op den Camp H."/>
            <person name="Overmann J."/>
            <person name="Amann R."/>
            <person name="Jetten M.S.M."/>
            <person name="Mascher T."/>
            <person name="Medema M.H."/>
            <person name="Devos D.P."/>
            <person name="Kaster A.-K."/>
            <person name="Ovreas L."/>
            <person name="Rohde M."/>
            <person name="Galperin M.Y."/>
            <person name="Jogler C."/>
        </authorList>
    </citation>
    <scope>NUCLEOTIDE SEQUENCE [LARGE SCALE GENOMIC DNA]</scope>
    <source>
        <strain evidence="2 3">Pan181</strain>
    </source>
</reference>
<dbReference type="OrthoDB" id="228738at2"/>
<dbReference type="InterPro" id="IPR017850">
    <property type="entry name" value="Alkaline_phosphatase_core_sf"/>
</dbReference>
<feature type="repeat" description="TPR" evidence="1">
    <location>
        <begin position="532"/>
        <end position="565"/>
    </location>
</feature>
<feature type="repeat" description="TPR" evidence="1">
    <location>
        <begin position="498"/>
        <end position="531"/>
    </location>
</feature>
<dbReference type="KEGG" id="amuc:Pan181_20190"/>